<evidence type="ECO:0000313" key="1">
    <source>
        <dbReference type="EMBL" id="ERJ28683.1"/>
    </source>
</evidence>
<reference evidence="1 2" key="1">
    <citation type="journal article" date="2013" name="BMC Genomics">
        <title>Comparative genomics of Campylobacter concisus isolates reveals genetic diversity and provides insights into disease association.</title>
        <authorList>
            <person name="Deshpande N.P."/>
            <person name="Kaakoush N.O."/>
            <person name="Wilkins M.R."/>
            <person name="Mitchell H.M."/>
        </authorList>
    </citation>
    <scope>NUCLEOTIDE SEQUENCE [LARGE SCALE GENOMIC DNA]</scope>
    <source>
        <strain evidence="1 2">UNSWCS</strain>
    </source>
</reference>
<accession>U2GRS6</accession>
<comment type="caution">
    <text evidence="1">The sequence shown here is derived from an EMBL/GenBank/DDBJ whole genome shotgun (WGS) entry which is preliminary data.</text>
</comment>
<evidence type="ECO:0000313" key="2">
    <source>
        <dbReference type="Proteomes" id="UP000016620"/>
    </source>
</evidence>
<dbReference type="RefSeq" id="WP_021087746.1">
    <property type="nucleotide sequence ID" value="NZ_ANNG01000021.1"/>
</dbReference>
<dbReference type="PATRIC" id="fig|1242968.3.peg.1186"/>
<evidence type="ECO:0008006" key="3">
    <source>
        <dbReference type="Google" id="ProtNLM"/>
    </source>
</evidence>
<sequence length="189" mass="21883">MKIYIYAKQNDDIKGLRSILRYLDEAGEVLIISESTRSFNEYQRLKKCLKQGDIVIVGGIFSLALSQSYVASELKFFIDNKISLFIYDLAPTYKDGTNYAVNMAVLQTLYTLARNEKISLSALDKNYSVGRNKLIFPQNWRELYEKWQNKEITSKEFISASGLKKATFYNMLSEYESLLQEQAQYQQLA</sequence>
<dbReference type="AlphaFoldDB" id="U2GRS6"/>
<name>U2GRS6_9BACT</name>
<proteinExistence type="predicted"/>
<dbReference type="Proteomes" id="UP000016620">
    <property type="component" value="Unassembled WGS sequence"/>
</dbReference>
<dbReference type="EMBL" id="ANNG01000021">
    <property type="protein sequence ID" value="ERJ28683.1"/>
    <property type="molecule type" value="Genomic_DNA"/>
</dbReference>
<protein>
    <recommendedName>
        <fullName evidence="3">Resolvase/invertase-type recombinase catalytic domain-containing protein</fullName>
    </recommendedName>
</protein>
<gene>
    <name evidence="1" type="ORF">UNSWCS_957</name>
</gene>
<organism evidence="1 2">
    <name type="scientific">Campylobacter concisus UNSWCS</name>
    <dbReference type="NCBI Taxonomy" id="1242968"/>
    <lineage>
        <taxon>Bacteria</taxon>
        <taxon>Pseudomonadati</taxon>
        <taxon>Campylobacterota</taxon>
        <taxon>Epsilonproteobacteria</taxon>
        <taxon>Campylobacterales</taxon>
        <taxon>Campylobacteraceae</taxon>
        <taxon>Campylobacter</taxon>
    </lineage>
</organism>